<gene>
    <name evidence="1" type="ORF">COV85_04300</name>
</gene>
<proteinExistence type="predicted"/>
<dbReference type="Proteomes" id="UP000231550">
    <property type="component" value="Unassembled WGS sequence"/>
</dbReference>
<comment type="caution">
    <text evidence="1">The sequence shown here is derived from an EMBL/GenBank/DDBJ whole genome shotgun (WGS) entry which is preliminary data.</text>
</comment>
<name>A0A2H0KRX7_9BACT</name>
<sequence length="152" mass="16813">MLQSAYDQVAVNKTTVAGLDGLGFKLQKGMRLGSSKAYEWLHKSEPQINVVVSGAKEYAEAQKRIADEKAGLEAYVFIYKNVFSTASRVYVSEKKTTAKGWDCQYLFIVKNGVVVHKEYDKKCVNEAKSNSAFFQGLIGPIMGIARLGMGFI</sequence>
<evidence type="ECO:0000313" key="2">
    <source>
        <dbReference type="Proteomes" id="UP000231550"/>
    </source>
</evidence>
<protein>
    <submittedName>
        <fullName evidence="1">Uncharacterized protein</fullName>
    </submittedName>
</protein>
<dbReference type="EMBL" id="PCVN01000115">
    <property type="protein sequence ID" value="PIQ74035.1"/>
    <property type="molecule type" value="Genomic_DNA"/>
</dbReference>
<dbReference type="AlphaFoldDB" id="A0A2H0KRX7"/>
<organism evidence="1 2">
    <name type="scientific">Candidatus Portnoybacteria bacterium CG11_big_fil_rev_8_21_14_0_20_44_10</name>
    <dbReference type="NCBI Taxonomy" id="1974818"/>
    <lineage>
        <taxon>Bacteria</taxon>
        <taxon>Candidatus Portnoyibacteriota</taxon>
    </lineage>
</organism>
<reference evidence="1 2" key="1">
    <citation type="submission" date="2017-09" db="EMBL/GenBank/DDBJ databases">
        <title>Depth-based differentiation of microbial function through sediment-hosted aquifers and enrichment of novel symbionts in the deep terrestrial subsurface.</title>
        <authorList>
            <person name="Probst A.J."/>
            <person name="Ladd B."/>
            <person name="Jarett J.K."/>
            <person name="Geller-Mcgrath D.E."/>
            <person name="Sieber C.M."/>
            <person name="Emerson J.B."/>
            <person name="Anantharaman K."/>
            <person name="Thomas B.C."/>
            <person name="Malmstrom R."/>
            <person name="Stieglmeier M."/>
            <person name="Klingl A."/>
            <person name="Woyke T."/>
            <person name="Ryan C.M."/>
            <person name="Banfield J.F."/>
        </authorList>
    </citation>
    <scope>NUCLEOTIDE SEQUENCE [LARGE SCALE GENOMIC DNA]</scope>
    <source>
        <strain evidence="1">CG11_big_fil_rev_8_21_14_0_20_44_10</strain>
    </source>
</reference>
<accession>A0A2H0KRX7</accession>
<evidence type="ECO:0000313" key="1">
    <source>
        <dbReference type="EMBL" id="PIQ74035.1"/>
    </source>
</evidence>